<feature type="domain" description="YetF C-terminal" evidence="8">
    <location>
        <begin position="88"/>
        <end position="156"/>
    </location>
</feature>
<dbReference type="Pfam" id="PF20730">
    <property type="entry name" value="YetF_N"/>
    <property type="match status" value="1"/>
</dbReference>
<dbReference type="EMBL" id="PGFH01000001">
    <property type="protein sequence ID" value="PJJ81739.1"/>
    <property type="molecule type" value="Genomic_DNA"/>
</dbReference>
<dbReference type="InterPro" id="IPR023090">
    <property type="entry name" value="UPF0702_alpha/beta_dom_sf"/>
</dbReference>
<feature type="transmembrane region" description="Helical" evidence="7">
    <location>
        <begin position="12"/>
        <end position="31"/>
    </location>
</feature>
<keyword evidence="4 7" id="KW-0812">Transmembrane</keyword>
<dbReference type="RefSeq" id="WP_100388396.1">
    <property type="nucleotide sequence ID" value="NZ_BMZU01000001.1"/>
</dbReference>
<dbReference type="InterPro" id="IPR048454">
    <property type="entry name" value="YetF_N"/>
</dbReference>
<keyword evidence="5 7" id="KW-1133">Transmembrane helix</keyword>
<comment type="caution">
    <text evidence="10">The sequence shown here is derived from an EMBL/GenBank/DDBJ whole genome shotgun (WGS) entry which is preliminary data.</text>
</comment>
<protein>
    <submittedName>
        <fullName evidence="10">Uncharacterized protein DUF421</fullName>
    </submittedName>
</protein>
<reference evidence="10 11" key="1">
    <citation type="submission" date="2017-11" db="EMBL/GenBank/DDBJ databases">
        <title>Genomic Encyclopedia of Archaeal and Bacterial Type Strains, Phase II (KMG-II): From Individual Species to Whole Genera.</title>
        <authorList>
            <person name="Goeker M."/>
        </authorList>
    </citation>
    <scope>NUCLEOTIDE SEQUENCE [LARGE SCALE GENOMIC DNA]</scope>
    <source>
        <strain evidence="10 11">DSM 16400</strain>
    </source>
</reference>
<proteinExistence type="inferred from homology"/>
<keyword evidence="6 7" id="KW-0472">Membrane</keyword>
<dbReference type="OrthoDB" id="9793799at2"/>
<evidence type="ECO:0000259" key="9">
    <source>
        <dbReference type="Pfam" id="PF20730"/>
    </source>
</evidence>
<evidence type="ECO:0000313" key="10">
    <source>
        <dbReference type="EMBL" id="PJJ81739.1"/>
    </source>
</evidence>
<dbReference type="InterPro" id="IPR007353">
    <property type="entry name" value="DUF421"/>
</dbReference>
<name>A0A2M9D7N8_9MICO</name>
<feature type="transmembrane region" description="Helical" evidence="7">
    <location>
        <begin position="38"/>
        <end position="58"/>
    </location>
</feature>
<dbReference type="PANTHER" id="PTHR34582:SF6">
    <property type="entry name" value="UPF0702 TRANSMEMBRANE PROTEIN YCAP"/>
    <property type="match status" value="1"/>
</dbReference>
<evidence type="ECO:0000256" key="7">
    <source>
        <dbReference type="SAM" id="Phobius"/>
    </source>
</evidence>
<feature type="transmembrane region" description="Helical" evidence="7">
    <location>
        <begin position="64"/>
        <end position="84"/>
    </location>
</feature>
<accession>A0A2M9D7N8</accession>
<dbReference type="AlphaFoldDB" id="A0A2M9D7N8"/>
<evidence type="ECO:0000256" key="6">
    <source>
        <dbReference type="ARBA" id="ARBA00023136"/>
    </source>
</evidence>
<comment type="subcellular location">
    <subcellularLocation>
        <location evidence="1">Cell membrane</location>
        <topology evidence="1">Multi-pass membrane protein</topology>
    </subcellularLocation>
</comment>
<dbReference type="Proteomes" id="UP000231742">
    <property type="component" value="Unassembled WGS sequence"/>
</dbReference>
<evidence type="ECO:0000313" key="11">
    <source>
        <dbReference type="Proteomes" id="UP000231742"/>
    </source>
</evidence>
<evidence type="ECO:0000256" key="2">
    <source>
        <dbReference type="ARBA" id="ARBA00006448"/>
    </source>
</evidence>
<dbReference type="Gene3D" id="3.30.240.20">
    <property type="entry name" value="bsu07140 like domains"/>
    <property type="match status" value="1"/>
</dbReference>
<sequence length="168" mass="17894">MWFDSWPDLVRIAVVGAAGYATLLIVLRISGKRTLAQLNVFDFVVTVALGSIFATLLLNTDVSWSEGLVAFAVIAALQFIVAGVTARWPAARKIVTSSPILLLSDGVMRHDALKRSRLTKSEVRQAIRGSGAGGVADIKCVVLETNGKLSVIPVDKYGDGSALVDIEL</sequence>
<organism evidence="10 11">
    <name type="scientific">Salinibacterium amurskyense</name>
    <dbReference type="NCBI Taxonomy" id="205941"/>
    <lineage>
        <taxon>Bacteria</taxon>
        <taxon>Bacillati</taxon>
        <taxon>Actinomycetota</taxon>
        <taxon>Actinomycetes</taxon>
        <taxon>Micrococcales</taxon>
        <taxon>Microbacteriaceae</taxon>
        <taxon>Salinibacterium</taxon>
    </lineage>
</organism>
<evidence type="ECO:0000256" key="3">
    <source>
        <dbReference type="ARBA" id="ARBA00022475"/>
    </source>
</evidence>
<keyword evidence="3" id="KW-1003">Cell membrane</keyword>
<feature type="domain" description="YetF-like N-terminal transmembrane" evidence="9">
    <location>
        <begin position="19"/>
        <end position="81"/>
    </location>
</feature>
<evidence type="ECO:0000256" key="5">
    <source>
        <dbReference type="ARBA" id="ARBA00022989"/>
    </source>
</evidence>
<evidence type="ECO:0000259" key="8">
    <source>
        <dbReference type="Pfam" id="PF04239"/>
    </source>
</evidence>
<gene>
    <name evidence="10" type="ORF">CLV85_0920</name>
</gene>
<dbReference type="Pfam" id="PF04239">
    <property type="entry name" value="DUF421"/>
    <property type="match status" value="1"/>
</dbReference>
<evidence type="ECO:0000256" key="4">
    <source>
        <dbReference type="ARBA" id="ARBA00022692"/>
    </source>
</evidence>
<dbReference type="PANTHER" id="PTHR34582">
    <property type="entry name" value="UPF0702 TRANSMEMBRANE PROTEIN YCAP"/>
    <property type="match status" value="1"/>
</dbReference>
<comment type="similarity">
    <text evidence="2">Belongs to the UPF0702 family.</text>
</comment>
<keyword evidence="11" id="KW-1185">Reference proteome</keyword>
<dbReference type="GO" id="GO:0005886">
    <property type="term" value="C:plasma membrane"/>
    <property type="evidence" value="ECO:0007669"/>
    <property type="project" value="UniProtKB-SubCell"/>
</dbReference>
<evidence type="ECO:0000256" key="1">
    <source>
        <dbReference type="ARBA" id="ARBA00004651"/>
    </source>
</evidence>